<dbReference type="InterPro" id="IPR050229">
    <property type="entry name" value="GlpE_sulfurtransferase"/>
</dbReference>
<evidence type="ECO:0000313" key="2">
    <source>
        <dbReference type="EMBL" id="OSQ48078.1"/>
    </source>
</evidence>
<keyword evidence="3" id="KW-1185">Reference proteome</keyword>
<dbReference type="PROSITE" id="PS50206">
    <property type="entry name" value="RHODANESE_3"/>
    <property type="match status" value="1"/>
</dbReference>
<dbReference type="STRING" id="1293890.TALK_10860"/>
<evidence type="ECO:0000259" key="1">
    <source>
        <dbReference type="PROSITE" id="PS50206"/>
    </source>
</evidence>
<evidence type="ECO:0000313" key="3">
    <source>
        <dbReference type="Proteomes" id="UP000193396"/>
    </source>
</evidence>
<dbReference type="AlphaFoldDB" id="A0A1Y2LBL1"/>
<comment type="caution">
    <text evidence="2">The sequence shown here is derived from an EMBL/GenBank/DDBJ whole genome shotgun (WGS) entry which is preliminary data.</text>
</comment>
<proteinExistence type="predicted"/>
<dbReference type="InterPro" id="IPR036873">
    <property type="entry name" value="Rhodanese-like_dom_sf"/>
</dbReference>
<organism evidence="2 3">
    <name type="scientific">Thalassospira alkalitolerans</name>
    <dbReference type="NCBI Taxonomy" id="1293890"/>
    <lineage>
        <taxon>Bacteria</taxon>
        <taxon>Pseudomonadati</taxon>
        <taxon>Pseudomonadota</taxon>
        <taxon>Alphaproteobacteria</taxon>
        <taxon>Rhodospirillales</taxon>
        <taxon>Thalassospiraceae</taxon>
        <taxon>Thalassospira</taxon>
    </lineage>
</organism>
<accession>A0A1Y2LBL1</accession>
<dbReference type="InterPro" id="IPR001763">
    <property type="entry name" value="Rhodanese-like_dom"/>
</dbReference>
<dbReference type="OrthoDB" id="9802991at2"/>
<dbReference type="RefSeq" id="WP_085618703.1">
    <property type="nucleotide sequence ID" value="NZ_JFKB01000006.1"/>
</dbReference>
<protein>
    <submittedName>
        <fullName evidence="2">Rhodanese</fullName>
    </submittedName>
</protein>
<gene>
    <name evidence="2" type="ORF">TALK_10860</name>
</gene>
<dbReference type="PANTHER" id="PTHR43031">
    <property type="entry name" value="FAD-DEPENDENT OXIDOREDUCTASE"/>
    <property type="match status" value="1"/>
</dbReference>
<feature type="domain" description="Rhodanese" evidence="1">
    <location>
        <begin position="40"/>
        <end position="130"/>
    </location>
</feature>
<reference evidence="2 3" key="1">
    <citation type="submission" date="2014-03" db="EMBL/GenBank/DDBJ databases">
        <title>The draft genome sequence of Thalassospira alkalitolerans JCM 18968.</title>
        <authorList>
            <person name="Lai Q."/>
            <person name="Shao Z."/>
        </authorList>
    </citation>
    <scope>NUCLEOTIDE SEQUENCE [LARGE SCALE GENOMIC DNA]</scope>
    <source>
        <strain evidence="2 3">JCM 18968</strain>
    </source>
</reference>
<name>A0A1Y2LBL1_9PROT</name>
<dbReference type="Gene3D" id="3.40.250.10">
    <property type="entry name" value="Rhodanese-like domain"/>
    <property type="match status" value="1"/>
</dbReference>
<dbReference type="EMBL" id="JFKB01000006">
    <property type="protein sequence ID" value="OSQ48078.1"/>
    <property type="molecule type" value="Genomic_DNA"/>
</dbReference>
<dbReference type="SMART" id="SM00450">
    <property type="entry name" value="RHOD"/>
    <property type="match status" value="1"/>
</dbReference>
<dbReference type="PANTHER" id="PTHR43031:SF1">
    <property type="entry name" value="PYRIDINE NUCLEOTIDE-DISULPHIDE OXIDOREDUCTASE"/>
    <property type="match status" value="1"/>
</dbReference>
<dbReference type="Proteomes" id="UP000193396">
    <property type="component" value="Unassembled WGS sequence"/>
</dbReference>
<dbReference type="Pfam" id="PF00581">
    <property type="entry name" value="Rhodanese"/>
    <property type="match status" value="1"/>
</dbReference>
<sequence length="133" mass="14132">MKSLINEIAPAPSHIARAHFDAMLGFETDCWDTHASLAAGADDFILVDVRSPALFQSGHIAGAINIPHGKMTERRMGEYPDGKTFVVYCAGPHCNGANKAACRLAALGLPVKLMIGGITGWLDEGFNLVTPKA</sequence>
<dbReference type="SUPFAM" id="SSF52821">
    <property type="entry name" value="Rhodanese/Cell cycle control phosphatase"/>
    <property type="match status" value="1"/>
</dbReference>